<evidence type="ECO:0000313" key="1">
    <source>
        <dbReference type="EMBL" id="MBA0087941.1"/>
    </source>
</evidence>
<dbReference type="Proteomes" id="UP000567293">
    <property type="component" value="Unassembled WGS sequence"/>
</dbReference>
<name>A0A7V8NV01_9BACT</name>
<proteinExistence type="predicted"/>
<gene>
    <name evidence="1" type="ORF">HRJ53_23390</name>
</gene>
<keyword evidence="2" id="KW-1185">Reference proteome</keyword>
<dbReference type="AlphaFoldDB" id="A0A7V8NV01"/>
<sequence>MRWIRYSRYTGEDLGIDANDLLQALSDFLLESGFNTQYMPFSEWNQHTLDDLKKAIERALEQGDLFNDESRREMMERLQNLSPEQLDKLLDNLIQKMVDEGQITIEEATEQQASRPGVGNGKDSKVKFEVTDKSLDFLGFKTLKDLLGSLGKSSFGRHDTRDLATGIETSGSSKPYEFGDMLNLDVSETLFSAIRREGAKVPLDMDYSDLHVHQC</sequence>
<protein>
    <submittedName>
        <fullName evidence="1">Uncharacterized protein</fullName>
    </submittedName>
</protein>
<organism evidence="1 2">
    <name type="scientific">Candidatus Acidiferrum panamense</name>
    <dbReference type="NCBI Taxonomy" id="2741543"/>
    <lineage>
        <taxon>Bacteria</taxon>
        <taxon>Pseudomonadati</taxon>
        <taxon>Acidobacteriota</taxon>
        <taxon>Terriglobia</taxon>
        <taxon>Candidatus Acidiferrales</taxon>
        <taxon>Candidatus Acidiferrum</taxon>
    </lineage>
</organism>
<feature type="non-terminal residue" evidence="1">
    <location>
        <position position="215"/>
    </location>
</feature>
<reference evidence="1" key="1">
    <citation type="submission" date="2020-06" db="EMBL/GenBank/DDBJ databases">
        <title>Legume-microbial interactions unlock mineral nutrients during tropical forest succession.</title>
        <authorList>
            <person name="Epihov D.Z."/>
        </authorList>
    </citation>
    <scope>NUCLEOTIDE SEQUENCE [LARGE SCALE GENOMIC DNA]</scope>
    <source>
        <strain evidence="1">Pan2503</strain>
    </source>
</reference>
<comment type="caution">
    <text evidence="1">The sequence shown here is derived from an EMBL/GenBank/DDBJ whole genome shotgun (WGS) entry which is preliminary data.</text>
</comment>
<accession>A0A7V8NV01</accession>
<dbReference type="EMBL" id="JACDQQ010002260">
    <property type="protein sequence ID" value="MBA0087941.1"/>
    <property type="molecule type" value="Genomic_DNA"/>
</dbReference>
<evidence type="ECO:0000313" key="2">
    <source>
        <dbReference type="Proteomes" id="UP000567293"/>
    </source>
</evidence>